<dbReference type="EMBL" id="MDYM01000007">
    <property type="protein sequence ID" value="OQD64784.1"/>
    <property type="molecule type" value="Genomic_DNA"/>
</dbReference>
<dbReference type="AlphaFoldDB" id="A0A1V6NJ68"/>
<proteinExistence type="predicted"/>
<protein>
    <submittedName>
        <fullName evidence="1">Uncharacterized protein</fullName>
    </submittedName>
</protein>
<keyword evidence="2" id="KW-1185">Reference proteome</keyword>
<evidence type="ECO:0000313" key="1">
    <source>
        <dbReference type="EMBL" id="OQD64784.1"/>
    </source>
</evidence>
<name>A0A1V6NJ68_PENPO</name>
<gene>
    <name evidence="1" type="ORF">PENPOL_c007G07658</name>
</gene>
<evidence type="ECO:0000313" key="2">
    <source>
        <dbReference type="Proteomes" id="UP000191408"/>
    </source>
</evidence>
<accession>A0A1V6NJ68</accession>
<reference evidence="2" key="1">
    <citation type="journal article" date="2017" name="Nat. Microbiol.">
        <title>Global analysis of biosynthetic gene clusters reveals vast potential of secondary metabolite production in Penicillium species.</title>
        <authorList>
            <person name="Nielsen J.C."/>
            <person name="Grijseels S."/>
            <person name="Prigent S."/>
            <person name="Ji B."/>
            <person name="Dainat J."/>
            <person name="Nielsen K.F."/>
            <person name="Frisvad J.C."/>
            <person name="Workman M."/>
            <person name="Nielsen J."/>
        </authorList>
    </citation>
    <scope>NUCLEOTIDE SEQUENCE [LARGE SCALE GENOMIC DNA]</scope>
    <source>
        <strain evidence="2">IBT 4502</strain>
    </source>
</reference>
<dbReference type="Proteomes" id="UP000191408">
    <property type="component" value="Unassembled WGS sequence"/>
</dbReference>
<organism evidence="1 2">
    <name type="scientific">Penicillium polonicum</name>
    <dbReference type="NCBI Taxonomy" id="60169"/>
    <lineage>
        <taxon>Eukaryota</taxon>
        <taxon>Fungi</taxon>
        <taxon>Dikarya</taxon>
        <taxon>Ascomycota</taxon>
        <taxon>Pezizomycotina</taxon>
        <taxon>Eurotiomycetes</taxon>
        <taxon>Eurotiomycetidae</taxon>
        <taxon>Eurotiales</taxon>
        <taxon>Aspergillaceae</taxon>
        <taxon>Penicillium</taxon>
    </lineage>
</organism>
<sequence>MSSSPRALIKMRRYTVPQQEVDVQDDEDLPHLLDALDPDQIYEPISTPTIMYRSPGLSSEGHMPLPLHWRAEQGGKLDVLREEVSYFVIGFKPNDLPDMIASYLPGWKTDTLPGSFAHLLFSLFGPFEEVAELQRSLRNIPDYFSDYRHRAMFANRIRNINREPHDFKCSATFAPQLPPSWNGEWCREGDELLFSRELQMLRDLVEPLRDTSKPIYWITDRLETALEMDNGFLASKELIEDFKKELYETAWNRRKNYTIYDPRPAWDKQQKATKHLREYRLQTCKGTLYWDRWPPVEEQYDRKALAAKQSVIDNDPKAAQTLGLLPPENSQPPTVLVSSQPGIELARIIDLDHYDDQIMIILIRISQWLALARGFPAVHLFCDIVRLFTIYGVDVANAVQVEFCKHLTGLSSFPSDPVELPPLFPYLESEIEAHELYPEEMQNQNARNNWAEQQLMVYPSLWCRDDNAIAWDFPLQTLVWGEREDGPVLALRSTPFQDHARHIPWGLVDMMKEGLWVGDYEDHWLAQFVGFNSEYSDYSDGHSANFCGEE</sequence>
<comment type="caution">
    <text evidence="1">The sequence shown here is derived from an EMBL/GenBank/DDBJ whole genome shotgun (WGS) entry which is preliminary data.</text>
</comment>
<dbReference type="OrthoDB" id="4183264at2759"/>